<dbReference type="Proteomes" id="UP000248214">
    <property type="component" value="Unassembled WGS sequence"/>
</dbReference>
<dbReference type="AlphaFoldDB" id="A0A323TUE8"/>
<dbReference type="EMBL" id="PDOD01000002">
    <property type="protein sequence ID" value="PYZ93065.1"/>
    <property type="molecule type" value="Genomic_DNA"/>
</dbReference>
<organism evidence="1 2">
    <name type="scientific">Salipaludibacillus keqinensis</name>
    <dbReference type="NCBI Taxonomy" id="2045207"/>
    <lineage>
        <taxon>Bacteria</taxon>
        <taxon>Bacillati</taxon>
        <taxon>Bacillota</taxon>
        <taxon>Bacilli</taxon>
        <taxon>Bacillales</taxon>
        <taxon>Bacillaceae</taxon>
    </lineage>
</organism>
<gene>
    <name evidence="1" type="ORF">CR194_07660</name>
</gene>
<evidence type="ECO:0008006" key="3">
    <source>
        <dbReference type="Google" id="ProtNLM"/>
    </source>
</evidence>
<accession>A0A323TUE8</accession>
<evidence type="ECO:0000313" key="2">
    <source>
        <dbReference type="Proteomes" id="UP000248214"/>
    </source>
</evidence>
<dbReference type="OrthoDB" id="4014363at2"/>
<dbReference type="RefSeq" id="WP_110609095.1">
    <property type="nucleotide sequence ID" value="NZ_PDOD01000002.1"/>
</dbReference>
<dbReference type="SUPFAM" id="SSF53187">
    <property type="entry name" value="Zn-dependent exopeptidases"/>
    <property type="match status" value="1"/>
</dbReference>
<protein>
    <recommendedName>
        <fullName evidence="3">DUF2817 domain-containing protein</fullName>
    </recommendedName>
</protein>
<dbReference type="CDD" id="cd06233">
    <property type="entry name" value="M14-like"/>
    <property type="match status" value="1"/>
</dbReference>
<proteinExistence type="predicted"/>
<dbReference type="Gene3D" id="3.40.630.10">
    <property type="entry name" value="Zn peptidases"/>
    <property type="match status" value="1"/>
</dbReference>
<keyword evidence="2" id="KW-1185">Reference proteome</keyword>
<dbReference type="InterPro" id="IPR021259">
    <property type="entry name" value="DUF2817"/>
</dbReference>
<comment type="caution">
    <text evidence="1">The sequence shown here is derived from an EMBL/GenBank/DDBJ whole genome shotgun (WGS) entry which is preliminary data.</text>
</comment>
<dbReference type="Pfam" id="PF10994">
    <property type="entry name" value="DUF2817"/>
    <property type="match status" value="1"/>
</dbReference>
<reference evidence="1 2" key="1">
    <citation type="submission" date="2017-10" db="EMBL/GenBank/DDBJ databases">
        <title>Bacillus sp. nov., a halophilic bacterium isolated from a Keqin Lake.</title>
        <authorList>
            <person name="Wang H."/>
        </authorList>
    </citation>
    <scope>NUCLEOTIDE SEQUENCE [LARGE SCALE GENOMIC DNA]</scope>
    <source>
        <strain evidence="1 2">KQ-12</strain>
    </source>
</reference>
<name>A0A323TUE8_9BACI</name>
<sequence length="374" mass="43560">MSYFSETYEKSREKFRKQLNTIKAYWPNATLENYHIGSRDQDNTTDILLADAIEEKQHLITITSGEHGIEGYAGSAIMNVFIEKHLPYVNPRTTGIRLVHGVNPWGMRNWRRVSENNVDLNRNYIRDWTSVDTTATHDVHENMFAPTEPMKDLKMHNEKLSLKLATMFTMEELEQFKNTPEGQHAYPTSIFFGGEESDEPTVKFQNNYFEWIKEYDHLIHLDLHTGGGPKDELSLNFMEGDRRSEEELKKQIDHSPVEKVSTSVPGDSTQYFDEKLRKLYPNKQSTVCLFEFGTLEESIDGYVQCTQTMINENLLYFKGVEKKEDEQKIKKDFRLLFYPEDESWKQQVIDKGRKGLQAVLTSEQVLSDDAINEQ</sequence>
<evidence type="ECO:0000313" key="1">
    <source>
        <dbReference type="EMBL" id="PYZ93065.1"/>
    </source>
</evidence>